<evidence type="ECO:0000256" key="1">
    <source>
        <dbReference type="SAM" id="Phobius"/>
    </source>
</evidence>
<dbReference type="EMBL" id="JBHSYQ010000003">
    <property type="protein sequence ID" value="MFC6996904.1"/>
    <property type="molecule type" value="Genomic_DNA"/>
</dbReference>
<comment type="caution">
    <text evidence="2">The sequence shown here is derived from an EMBL/GenBank/DDBJ whole genome shotgun (WGS) entry which is preliminary data.</text>
</comment>
<sequence length="216" mass="24316">MFSLVSIGVISAYADKEWFEDVYTVEDGLIEWLTVLPLAVVSIACLVRIIYRRGSLSGKMIASTVFIALFSLFALGEEISWGQRIFNIQSSSFFKTYNAQQEMNLHNMVVDGVKVNKLIFSQLLTVAIAFYLLVFPWLYRKKQWVRSLANSWAVPVPRVYQIISFLLLFVLIGLCPSGKNAELLELGATTLFCLIILYPFNPIGSVSPEPEQVSAE</sequence>
<keyword evidence="1" id="KW-0812">Transmembrane</keyword>
<dbReference type="Proteomes" id="UP001596405">
    <property type="component" value="Unassembled WGS sequence"/>
</dbReference>
<accession>A0ABW2DGG8</accession>
<protein>
    <submittedName>
        <fullName evidence="2">Uncharacterized protein</fullName>
    </submittedName>
</protein>
<organism evidence="2 3">
    <name type="scientific">Rufibacter roseus</name>
    <dbReference type="NCBI Taxonomy" id="1567108"/>
    <lineage>
        <taxon>Bacteria</taxon>
        <taxon>Pseudomonadati</taxon>
        <taxon>Bacteroidota</taxon>
        <taxon>Cytophagia</taxon>
        <taxon>Cytophagales</taxon>
        <taxon>Hymenobacteraceae</taxon>
        <taxon>Rufibacter</taxon>
    </lineage>
</organism>
<feature type="transmembrane region" description="Helical" evidence="1">
    <location>
        <begin position="30"/>
        <end position="51"/>
    </location>
</feature>
<proteinExistence type="predicted"/>
<evidence type="ECO:0000313" key="2">
    <source>
        <dbReference type="EMBL" id="MFC6996904.1"/>
    </source>
</evidence>
<feature type="transmembrane region" description="Helical" evidence="1">
    <location>
        <begin position="159"/>
        <end position="176"/>
    </location>
</feature>
<keyword evidence="1" id="KW-0472">Membrane</keyword>
<evidence type="ECO:0000313" key="3">
    <source>
        <dbReference type="Proteomes" id="UP001596405"/>
    </source>
</evidence>
<gene>
    <name evidence="2" type="ORF">ACFQHR_04670</name>
</gene>
<keyword evidence="3" id="KW-1185">Reference proteome</keyword>
<reference evidence="3" key="1">
    <citation type="journal article" date="2019" name="Int. J. Syst. Evol. Microbiol.">
        <title>The Global Catalogue of Microorganisms (GCM) 10K type strain sequencing project: providing services to taxonomists for standard genome sequencing and annotation.</title>
        <authorList>
            <consortium name="The Broad Institute Genomics Platform"/>
            <consortium name="The Broad Institute Genome Sequencing Center for Infectious Disease"/>
            <person name="Wu L."/>
            <person name="Ma J."/>
        </authorList>
    </citation>
    <scope>NUCLEOTIDE SEQUENCE [LARGE SCALE GENOMIC DNA]</scope>
    <source>
        <strain evidence="3">CGMCC 4.7393</strain>
    </source>
</reference>
<feature type="transmembrane region" description="Helical" evidence="1">
    <location>
        <begin position="118"/>
        <end position="139"/>
    </location>
</feature>
<name>A0ABW2DGG8_9BACT</name>
<feature type="transmembrane region" description="Helical" evidence="1">
    <location>
        <begin position="183"/>
        <end position="200"/>
    </location>
</feature>
<keyword evidence="1" id="KW-1133">Transmembrane helix</keyword>